<name>A0ABP9K240_9SPHN</name>
<gene>
    <name evidence="2" type="ORF">GCM10023208_04460</name>
</gene>
<proteinExistence type="predicted"/>
<feature type="region of interest" description="Disordered" evidence="1">
    <location>
        <begin position="1"/>
        <end position="69"/>
    </location>
</feature>
<dbReference type="RefSeq" id="WP_346031512.1">
    <property type="nucleotide sequence ID" value="NZ_BAABHV010000004.1"/>
</dbReference>
<dbReference type="Proteomes" id="UP001500518">
    <property type="component" value="Unassembled WGS sequence"/>
</dbReference>
<feature type="region of interest" description="Disordered" evidence="1">
    <location>
        <begin position="139"/>
        <end position="210"/>
    </location>
</feature>
<dbReference type="EMBL" id="BAABHV010000004">
    <property type="protein sequence ID" value="GAA5047806.1"/>
    <property type="molecule type" value="Genomic_DNA"/>
</dbReference>
<reference evidence="3" key="1">
    <citation type="journal article" date="2019" name="Int. J. Syst. Evol. Microbiol.">
        <title>The Global Catalogue of Microorganisms (GCM) 10K type strain sequencing project: providing services to taxonomists for standard genome sequencing and annotation.</title>
        <authorList>
            <consortium name="The Broad Institute Genomics Platform"/>
            <consortium name="The Broad Institute Genome Sequencing Center for Infectious Disease"/>
            <person name="Wu L."/>
            <person name="Ma J."/>
        </authorList>
    </citation>
    <scope>NUCLEOTIDE SEQUENCE [LARGE SCALE GENOMIC DNA]</scope>
    <source>
        <strain evidence="3">JCM 18014</strain>
    </source>
</reference>
<feature type="compositionally biased region" description="Basic and acidic residues" evidence="1">
    <location>
        <begin position="139"/>
        <end position="155"/>
    </location>
</feature>
<evidence type="ECO:0000313" key="3">
    <source>
        <dbReference type="Proteomes" id="UP001500518"/>
    </source>
</evidence>
<protein>
    <recommendedName>
        <fullName evidence="4">DUF3618 domain-containing protein</fullName>
    </recommendedName>
</protein>
<feature type="compositionally biased region" description="Polar residues" evidence="1">
    <location>
        <begin position="195"/>
        <end position="210"/>
    </location>
</feature>
<comment type="caution">
    <text evidence="2">The sequence shown here is derived from an EMBL/GenBank/DDBJ whole genome shotgun (WGS) entry which is preliminary data.</text>
</comment>
<evidence type="ECO:0000313" key="2">
    <source>
        <dbReference type="EMBL" id="GAA5047806.1"/>
    </source>
</evidence>
<keyword evidence="3" id="KW-1185">Reference proteome</keyword>
<accession>A0ABP9K240</accession>
<evidence type="ECO:0000256" key="1">
    <source>
        <dbReference type="SAM" id="MobiDB-lite"/>
    </source>
</evidence>
<evidence type="ECO:0008006" key="4">
    <source>
        <dbReference type="Google" id="ProtNLM"/>
    </source>
</evidence>
<sequence>MVDTPRNRTSSSQHGDVADDLKGDARDLKETATRQGEAKAAEERDRVGRAAHSASSAMQTAADELQGDDRAPDWLASAFSSVAREVGGLASRLENKSPRELANETRRFARDNPSAFLAASAAAGFAAARFLRAGAEYHDDYDVGQNDSDRSDAYHTRGTYGASTGMAETTPATTAASTTPTATTGLGDREKTVAQARTSVASSRSTGETR</sequence>
<organism evidence="2 3">
    <name type="scientific">Erythrobacter westpacificensis</name>
    <dbReference type="NCBI Taxonomy" id="1055231"/>
    <lineage>
        <taxon>Bacteria</taxon>
        <taxon>Pseudomonadati</taxon>
        <taxon>Pseudomonadota</taxon>
        <taxon>Alphaproteobacteria</taxon>
        <taxon>Sphingomonadales</taxon>
        <taxon>Erythrobacteraceae</taxon>
        <taxon>Erythrobacter/Porphyrobacter group</taxon>
        <taxon>Erythrobacter</taxon>
    </lineage>
</organism>
<feature type="compositionally biased region" description="Low complexity" evidence="1">
    <location>
        <begin position="169"/>
        <end position="184"/>
    </location>
</feature>
<feature type="compositionally biased region" description="Basic and acidic residues" evidence="1">
    <location>
        <begin position="16"/>
        <end position="48"/>
    </location>
</feature>